<dbReference type="Proteomes" id="UP000027778">
    <property type="component" value="Unassembled WGS sequence"/>
</dbReference>
<feature type="domain" description="Treble clef zinc finger" evidence="1">
    <location>
        <begin position="679"/>
        <end position="735"/>
    </location>
</feature>
<proteinExistence type="predicted"/>
<protein>
    <recommendedName>
        <fullName evidence="1">Treble clef zinc finger domain-containing protein</fullName>
    </recommendedName>
</protein>
<dbReference type="AlphaFoldDB" id="A0A073K3Y3"/>
<dbReference type="Pfam" id="PF14311">
    <property type="entry name" value="DUF4379"/>
    <property type="match status" value="7"/>
</dbReference>
<evidence type="ECO:0000313" key="2">
    <source>
        <dbReference type="EMBL" id="KEK21182.1"/>
    </source>
</evidence>
<sequence>MPIRKDIGEIQKFAQAKEGVCLSKRYINNKQKLFFKCREGHIFQKRLNDLKSYDSWCPFCAKVRKLTPEYVEHILKDLKEEEVSLSQELSKSTTHNRLSIKDMCKLAQLNDGKCLSETYVNIMTPLEWECRKGHRFEATPNNVKNSNTWCPYCSNKKVCDDNCLATVYPDVAAEWHPILNGELTPYEVVFGSSERVWWQCRFDESHTWQTRVVDRLNRGCLRCWKGQKTSFPEQAIHFYLKQVMEGTGNKFHHEAFKDKKQEIDIYIPSVQFAVEYDGRPFHDRKRQQENDEQKNYVLKEEGVKLIRVRSDGLPIIQLHEALLLTHYYSQGRYYSSLDGVILEIFISLDLHLQKQYPSIYEKKKDIIRKVTQSISSYNDRLEILSQYRTNKKEKSLKVLFPEIAAEWHYTKNSVVGPEHISANSHKVVWWQCKQGHEWEAPVKQRKNGRRDCPICNSIFTTHSDIAAQWHPKLNKGALPYGITYGSDVQAWWICSCGYEWKEEIAKRTGRKDKGCPVCRNKILNQLSSLQSKYPEIAAEWHPTLNGDLTPNDVLPNSKESVYWMCRNNTQHVWKTSIAYRVNRKTTCIYCAGARTYFENGFASRYPKLMDEWCYEQNKGINPDDPFLKPMEKVWWRCKRKQNHIWDMPVWYRIRGEGCPYCAKKRVLTEESFAALHPKLLSELHSKLNEGVDPWQLAPKSGKKVTWQCKRDERHIWEMGINRRTHHGEGCPYCSKTRVLPEESFGNHYPHLAKQWHPTKNKRGPYGYAPNSKMVVWWFCEECNHEWKEAMVKRTTIKKQKPCCGK</sequence>
<name>A0A073K3Y3_9BACI</name>
<dbReference type="PANTHER" id="PTHR37317:SF1">
    <property type="entry name" value="ZINC-RIBBON DOMAIN-CONTAINING PROTEIN-RELATED"/>
    <property type="match status" value="1"/>
</dbReference>
<evidence type="ECO:0000259" key="1">
    <source>
        <dbReference type="Pfam" id="PF14311"/>
    </source>
</evidence>
<dbReference type="EMBL" id="JOTM01000088">
    <property type="protein sequence ID" value="KEK21182.1"/>
    <property type="molecule type" value="Genomic_DNA"/>
</dbReference>
<dbReference type="RefSeq" id="WP_033679137.1">
    <property type="nucleotide sequence ID" value="NZ_JOTM01000088.1"/>
</dbReference>
<dbReference type="eggNOG" id="COG0553">
    <property type="taxonomic scope" value="Bacteria"/>
</dbReference>
<dbReference type="eggNOG" id="COG0702">
    <property type="taxonomic scope" value="Bacteria"/>
</dbReference>
<comment type="caution">
    <text evidence="2">The sequence shown here is derived from an EMBL/GenBank/DDBJ whole genome shotgun (WGS) entry which is preliminary data.</text>
</comment>
<feature type="domain" description="Treble clef zinc finger" evidence="1">
    <location>
        <begin position="536"/>
        <end position="592"/>
    </location>
</feature>
<dbReference type="Gene3D" id="3.40.960.10">
    <property type="entry name" value="VSR Endonuclease"/>
    <property type="match status" value="1"/>
</dbReference>
<feature type="domain" description="Treble clef zinc finger" evidence="1">
    <location>
        <begin position="751"/>
        <end position="802"/>
    </location>
</feature>
<evidence type="ECO:0000313" key="3">
    <source>
        <dbReference type="Proteomes" id="UP000027778"/>
    </source>
</evidence>
<feature type="domain" description="Treble clef zinc finger" evidence="1">
    <location>
        <begin position="403"/>
        <end position="456"/>
    </location>
</feature>
<dbReference type="STRING" id="574375.AZF08_25520"/>
<accession>A0A073K3Y3</accession>
<gene>
    <name evidence="2" type="ORF">BAGA_28855</name>
</gene>
<keyword evidence="3" id="KW-1185">Reference proteome</keyword>
<dbReference type="InterPro" id="IPR025487">
    <property type="entry name" value="DUF4379"/>
</dbReference>
<feature type="domain" description="Treble clef zinc finger" evidence="1">
    <location>
        <begin position="465"/>
        <end position="521"/>
    </location>
</feature>
<feature type="domain" description="Treble clef zinc finger" evidence="1">
    <location>
        <begin position="608"/>
        <end position="664"/>
    </location>
</feature>
<reference evidence="2 3" key="1">
    <citation type="submission" date="2014-06" db="EMBL/GenBank/DDBJ databases">
        <title>Draft genome sequence of Bacillus gaemokensis JCM 15801 (MCCC 1A00707).</title>
        <authorList>
            <person name="Lai Q."/>
            <person name="Liu Y."/>
            <person name="Shao Z."/>
        </authorList>
    </citation>
    <scope>NUCLEOTIDE SEQUENCE [LARGE SCALE GENOMIC DNA]</scope>
    <source>
        <strain evidence="2 3">JCM 15801</strain>
    </source>
</reference>
<dbReference type="OrthoDB" id="583824at2"/>
<feature type="domain" description="Treble clef zinc finger" evidence="1">
    <location>
        <begin position="172"/>
        <end position="224"/>
    </location>
</feature>
<dbReference type="PANTHER" id="PTHR37317">
    <property type="entry name" value="BLR8090 PROTEIN"/>
    <property type="match status" value="1"/>
</dbReference>
<organism evidence="2 3">
    <name type="scientific">Bacillus gaemokensis</name>
    <dbReference type="NCBI Taxonomy" id="574375"/>
    <lineage>
        <taxon>Bacteria</taxon>
        <taxon>Bacillati</taxon>
        <taxon>Bacillota</taxon>
        <taxon>Bacilli</taxon>
        <taxon>Bacillales</taxon>
        <taxon>Bacillaceae</taxon>
        <taxon>Bacillus</taxon>
        <taxon>Bacillus cereus group</taxon>
    </lineage>
</organism>
<dbReference type="eggNOG" id="COG1996">
    <property type="taxonomic scope" value="Bacteria"/>
</dbReference>